<organism evidence="1">
    <name type="scientific">mine drainage metagenome</name>
    <dbReference type="NCBI Taxonomy" id="410659"/>
    <lineage>
        <taxon>unclassified sequences</taxon>
        <taxon>metagenomes</taxon>
        <taxon>ecological metagenomes</taxon>
    </lineage>
</organism>
<name>A0A1J5PS95_9ZZZZ</name>
<reference evidence="1" key="1">
    <citation type="submission" date="2016-10" db="EMBL/GenBank/DDBJ databases">
        <title>Sequence of Gallionella enrichment culture.</title>
        <authorList>
            <person name="Poehlein A."/>
            <person name="Muehling M."/>
            <person name="Daniel R."/>
        </authorList>
    </citation>
    <scope>NUCLEOTIDE SEQUENCE</scope>
</reference>
<sequence>MIDDFMIALRGPLKWRMWLWDEPANRHGAANILPASCLPSGVNHSFG</sequence>
<dbReference type="EMBL" id="MLJW01002778">
    <property type="protein sequence ID" value="OIQ73680.1"/>
    <property type="molecule type" value="Genomic_DNA"/>
</dbReference>
<protein>
    <submittedName>
        <fullName evidence="1">Uncharacterized protein</fullName>
    </submittedName>
</protein>
<evidence type="ECO:0000313" key="1">
    <source>
        <dbReference type="EMBL" id="OIQ73680.1"/>
    </source>
</evidence>
<accession>A0A1J5PS95</accession>
<gene>
    <name evidence="1" type="ORF">GALL_446780</name>
</gene>
<comment type="caution">
    <text evidence="1">The sequence shown here is derived from an EMBL/GenBank/DDBJ whole genome shotgun (WGS) entry which is preliminary data.</text>
</comment>
<dbReference type="AlphaFoldDB" id="A0A1J5PS95"/>
<proteinExistence type="predicted"/>